<name>A0A9D1E6H0_9FIRM</name>
<protein>
    <submittedName>
        <fullName evidence="2">Uncharacterized protein</fullName>
    </submittedName>
</protein>
<sequence length="498" mass="55564">MENNQNKNLIAAENDETRLAFTQRVSRADFKTRSRYNAIKNAFSGYIVPSKGIRVWSKVGDYGEEFYLDNTLLGRVRLVRGYVRLFLALKPSKYSPAKYHNNDYSRSARYGDCPLEINICNANRVKCAYSLIGELLQSAGALPDKNHLARDCSVDYDGLSYGDITFDPADMAAADEEILDNDIVEDEVEPSPENIPVGSFYGTGRVVIPQSNVADGRAQGASRPTVTFFADYNTEVLAPSPVRLPRRAKVVDAEGAKIGKVRGSVWYDLEGNEVGAFERDDDDSVYYYQGGNKKGFLDRNDNVISLSNDYIATLRRFPAMIVLLILLLLVAATALSACLSAYYLNRSENLDYAPVLFVADEYGDSWAETENIGVFYNEMFGTEKIAPGMKGSYAFYLSNENADPLEFSLEFSCINEYGIDLAFSLYRDGILLAGGEEGADKVSPEELSTYDMTIQEESDSLFVLEWEWRHNDEVDTEAGINQASYTLNIEFTAWVQGS</sequence>
<proteinExistence type="predicted"/>
<gene>
    <name evidence="2" type="ORF">IAB94_03145</name>
</gene>
<evidence type="ECO:0000313" key="2">
    <source>
        <dbReference type="EMBL" id="HIR67029.1"/>
    </source>
</evidence>
<evidence type="ECO:0000256" key="1">
    <source>
        <dbReference type="SAM" id="Phobius"/>
    </source>
</evidence>
<reference evidence="2" key="2">
    <citation type="journal article" date="2021" name="PeerJ">
        <title>Extensive microbial diversity within the chicken gut microbiome revealed by metagenomics and culture.</title>
        <authorList>
            <person name="Gilroy R."/>
            <person name="Ravi A."/>
            <person name="Getino M."/>
            <person name="Pursley I."/>
            <person name="Horton D.L."/>
            <person name="Alikhan N.F."/>
            <person name="Baker D."/>
            <person name="Gharbi K."/>
            <person name="Hall N."/>
            <person name="Watson M."/>
            <person name="Adriaenssens E.M."/>
            <person name="Foster-Nyarko E."/>
            <person name="Jarju S."/>
            <person name="Secka A."/>
            <person name="Antonio M."/>
            <person name="Oren A."/>
            <person name="Chaudhuri R.R."/>
            <person name="La Ragione R."/>
            <person name="Hildebrand F."/>
            <person name="Pallen M.J."/>
        </authorList>
    </citation>
    <scope>NUCLEOTIDE SEQUENCE</scope>
    <source>
        <strain evidence="2">ChiW16-3235</strain>
    </source>
</reference>
<keyword evidence="1" id="KW-0812">Transmembrane</keyword>
<accession>A0A9D1E6H0</accession>
<dbReference type="Proteomes" id="UP000823913">
    <property type="component" value="Unassembled WGS sequence"/>
</dbReference>
<organism evidence="2 3">
    <name type="scientific">Candidatus Coproplasma avicola</name>
    <dbReference type="NCBI Taxonomy" id="2840744"/>
    <lineage>
        <taxon>Bacteria</taxon>
        <taxon>Bacillati</taxon>
        <taxon>Bacillota</taxon>
        <taxon>Clostridia</taxon>
        <taxon>Eubacteriales</taxon>
        <taxon>Candidatus Coproplasma</taxon>
    </lineage>
</organism>
<feature type="transmembrane region" description="Helical" evidence="1">
    <location>
        <begin position="321"/>
        <end position="344"/>
    </location>
</feature>
<reference evidence="2" key="1">
    <citation type="submission" date="2020-10" db="EMBL/GenBank/DDBJ databases">
        <authorList>
            <person name="Gilroy R."/>
        </authorList>
    </citation>
    <scope>NUCLEOTIDE SEQUENCE</scope>
    <source>
        <strain evidence="2">ChiW16-3235</strain>
    </source>
</reference>
<dbReference type="AlphaFoldDB" id="A0A9D1E6H0"/>
<comment type="caution">
    <text evidence="2">The sequence shown here is derived from an EMBL/GenBank/DDBJ whole genome shotgun (WGS) entry which is preliminary data.</text>
</comment>
<evidence type="ECO:0000313" key="3">
    <source>
        <dbReference type="Proteomes" id="UP000823913"/>
    </source>
</evidence>
<dbReference type="EMBL" id="DVHK01000075">
    <property type="protein sequence ID" value="HIR67029.1"/>
    <property type="molecule type" value="Genomic_DNA"/>
</dbReference>
<keyword evidence="1" id="KW-0472">Membrane</keyword>
<keyword evidence="1" id="KW-1133">Transmembrane helix</keyword>